<evidence type="ECO:0008006" key="4">
    <source>
        <dbReference type="Google" id="ProtNLM"/>
    </source>
</evidence>
<dbReference type="SUPFAM" id="SSF160925">
    <property type="entry name" value="PG1388-like"/>
    <property type="match status" value="1"/>
</dbReference>
<evidence type="ECO:0000256" key="1">
    <source>
        <dbReference type="SAM" id="SignalP"/>
    </source>
</evidence>
<feature type="chain" id="PRO_5009285764" description="DUF3256 family protein" evidence="1">
    <location>
        <begin position="21"/>
        <end position="166"/>
    </location>
</feature>
<dbReference type="RefSeq" id="WP_051949820.1">
    <property type="nucleotide sequence ID" value="NZ_FNUV01000003.1"/>
</dbReference>
<organism evidence="2 3">
    <name type="scientific">Xylanibacter ruminicola</name>
    <name type="common">Prevotella ruminicola</name>
    <dbReference type="NCBI Taxonomy" id="839"/>
    <lineage>
        <taxon>Bacteria</taxon>
        <taxon>Pseudomonadati</taxon>
        <taxon>Bacteroidota</taxon>
        <taxon>Bacteroidia</taxon>
        <taxon>Bacteroidales</taxon>
        <taxon>Prevotellaceae</taxon>
        <taxon>Xylanibacter</taxon>
    </lineage>
</organism>
<evidence type="ECO:0000313" key="2">
    <source>
        <dbReference type="EMBL" id="SEF68881.1"/>
    </source>
</evidence>
<feature type="signal peptide" evidence="1">
    <location>
        <begin position="1"/>
        <end position="20"/>
    </location>
</feature>
<dbReference type="Proteomes" id="UP000236735">
    <property type="component" value="Unassembled WGS sequence"/>
</dbReference>
<dbReference type="EMBL" id="FNUV01000003">
    <property type="protein sequence ID" value="SEF68881.1"/>
    <property type="molecule type" value="Genomic_DNA"/>
</dbReference>
<evidence type="ECO:0000313" key="3">
    <source>
        <dbReference type="Proteomes" id="UP000236735"/>
    </source>
</evidence>
<dbReference type="AlphaFoldDB" id="A0A1H5U3R8"/>
<sequence length="166" mass="19251">MKKFLMAFSFWLLALSSASAQDMKMRDVFRQMPDSLMPYLTHNNRLDFIDFLDSNMKAEVKNLLGGTSEMTSLADDSLSIRMSETSKLDLLLLPLQQPVDSMTQVVVMIETFVVDSIYGESQIRYYSPQWLPLQHQPMLSEEQGKRINEHTLQNILKRDDEVLNKR</sequence>
<name>A0A1H5U3R8_XYLRU</name>
<keyword evidence="1" id="KW-0732">Signal</keyword>
<reference evidence="2 3" key="1">
    <citation type="submission" date="2016-10" db="EMBL/GenBank/DDBJ databases">
        <authorList>
            <person name="de Groot N.N."/>
        </authorList>
    </citation>
    <scope>NUCLEOTIDE SEQUENCE [LARGE SCALE GENOMIC DNA]</scope>
    <source>
        <strain evidence="2 3">AR32</strain>
    </source>
</reference>
<dbReference type="InterPro" id="IPR021670">
    <property type="entry name" value="DUF3256"/>
</dbReference>
<dbReference type="Pfam" id="PF11644">
    <property type="entry name" value="DUF3256"/>
    <property type="match status" value="1"/>
</dbReference>
<proteinExistence type="predicted"/>
<accession>A0A1H5U3R8</accession>
<gene>
    <name evidence="2" type="ORF">SAMN05216354_1185</name>
</gene>
<protein>
    <recommendedName>
        <fullName evidence="4">DUF3256 family protein</fullName>
    </recommendedName>
</protein>
<dbReference type="GeneID" id="32572857"/>